<dbReference type="PANTHER" id="PTHR37984:SF5">
    <property type="entry name" value="PROTEIN NYNRIN-LIKE"/>
    <property type="match status" value="1"/>
</dbReference>
<keyword evidence="2" id="KW-0808">Transferase</keyword>
<keyword evidence="8" id="KW-0863">Zinc-finger</keyword>
<dbReference type="InterPro" id="IPR036397">
    <property type="entry name" value="RNaseH_sf"/>
</dbReference>
<dbReference type="Gene3D" id="3.30.70.270">
    <property type="match status" value="2"/>
</dbReference>
<dbReference type="InterPro" id="IPR041588">
    <property type="entry name" value="Integrase_H2C2"/>
</dbReference>
<keyword evidence="7" id="KW-0695">RNA-directed DNA polymerase</keyword>
<protein>
    <recommendedName>
        <fullName evidence="1">RNA-directed DNA polymerase</fullName>
        <ecNumber evidence="1">2.7.7.49</ecNumber>
    </recommendedName>
</protein>
<dbReference type="CDD" id="cd01647">
    <property type="entry name" value="RT_LTR"/>
    <property type="match status" value="1"/>
</dbReference>
<dbReference type="PROSITE" id="PS50994">
    <property type="entry name" value="INTEGRASE"/>
    <property type="match status" value="1"/>
</dbReference>
<dbReference type="Gene3D" id="4.10.60.10">
    <property type="entry name" value="Zinc finger, CCHC-type"/>
    <property type="match status" value="1"/>
</dbReference>
<dbReference type="Proteomes" id="UP000823941">
    <property type="component" value="Chromosome 8"/>
</dbReference>
<comment type="caution">
    <text evidence="13">The sequence shown here is derived from an EMBL/GenBank/DDBJ whole genome shotgun (WGS) entry which is preliminary data.</text>
</comment>
<evidence type="ECO:0000256" key="7">
    <source>
        <dbReference type="ARBA" id="ARBA00022918"/>
    </source>
</evidence>
<sequence length="1373" mass="154673">MSKYLGNLQVFDYKSQDWHIFKSRLEQFLKLNNISDDLKSAVLLTNVSDETYRLINSLVYPTQIESVSYAELLKKLDSHFTPVKSTFAERAKFYEAVRASGESIEDWAARLRSLAVYCEFETALDELLRDRFILGLSVGPEKDRLFEQNAKELTFAKAVEVARQAASARQARAPVAGPSLVKEEVLYRVSGERGGRAAGPQAGAGAAAASPDQTKCQICGLKSHMSEKCRFKGYKCQKCGRKGHLKRMCCNKSARLHNMDAQDAQADDIDHGECKECDMFNLRYVKYDPLIVDVTVNNKKYEMELDSGSGVSVISYKMYLENFSHLPLSQCSLKMCFYNGHKITPVGYITLNVSYYNKTQDIVFYVINNGGPPLVGRDFMAKYGLQLSCNNLNFGSSDLNVQHLLNEFKELWLDELGCFNKFEVKLQLKDNTKPRFFKSRSVPFALKDKVEEELDRLVCLGILVPVKFSEYATPIVPVLKENGKVRIAGDFSVTLNKDLQIEKYPMPRIEEVFAKLGGGEHYSKIDLSNAYNQFRLTAPSQELTTINTPKGLFKYTRLVYGLANAPAIFQNAMESLLSGIEGVSIWLDDLCVTGPNKSIHLQRLREVLSRLNEAGLRLQRQKCALFQDKVTYLGYVIDKHGLHANPEKIEAIVKAPEPTNVTEVKRYLGMVNYYRKFIPNASEILSPLCELLRSGASWEWGPRQRRAVADDEIGHDGQERPIAFASRSLAAAERNYSQIQKEATAIIFGVKHFHQYLYGRSEPFVLKTDHKPLISIFNNKNGISVTTAARLQRYALILSAYNYTVQYTSGENNLVADYFSRAPLKGTSRISENDCDTNVVCNFLNANVSPITAKDIKVATHEDHVLQTVIKYMKIGWPRKISCRSISPFFYCKTDLEYTDGCLLRGHRVVVPSIFRDRMLRELHSSHMGITKTKSVARSRMWWPGIDRDIEQYVGSCTTCASVRPAPPRVPPAPWPPAAGPWQRIHIDYMSLGPRVYLVVIDSFSKWLECLLMNSGTSTHALIVKLKYLFSSFGIPRLIVSDNDVKICSAEFKTFCNNNGIDYVTSPIYHPCSNGQAENSVKTCKKMLKCIADENLSDESISEKLLGYLFNYRNSPHCTTGVSPAKLMFGRDLLSQLDLIIPASKESVVNKDTSMLKDNRLFEQGDVVWARSYQHKKTMWSIAIVKNKLGNRMYEVLFRNNNTTCKRHADQLIRYSGQQLQDVLVSFSNNGEDQNTFVYSPPPTTYYPSQNVPYLSNSLENDCVNDESLTSTCVENRLEGLAECRDINGTSTESQTASSSTHELVSELSERPTVPAVLDDESPAEAEAPPPPPSPGSSNDANVPRPADSNGNRSPLTRKLRPRNPNVDYKKFF</sequence>
<name>A0ABQ7QV83_PLUXY</name>
<dbReference type="InterPro" id="IPR043502">
    <property type="entry name" value="DNA/RNA_pol_sf"/>
</dbReference>
<evidence type="ECO:0000256" key="8">
    <source>
        <dbReference type="PROSITE-ProRule" id="PRU00047"/>
    </source>
</evidence>
<accession>A0ABQ7QV83</accession>
<dbReference type="Pfam" id="PF17917">
    <property type="entry name" value="RT_RNaseH"/>
    <property type="match status" value="1"/>
</dbReference>
<dbReference type="Gene3D" id="3.10.10.10">
    <property type="entry name" value="HIV Type 1 Reverse Transcriptase, subunit A, domain 1"/>
    <property type="match status" value="1"/>
</dbReference>
<keyword evidence="8" id="KW-0479">Metal-binding</keyword>
<feature type="domain" description="Integrase catalytic" evidence="12">
    <location>
        <begin position="977"/>
        <end position="1132"/>
    </location>
</feature>
<keyword evidence="3" id="KW-0548">Nucleotidyltransferase</keyword>
<evidence type="ECO:0000259" key="11">
    <source>
        <dbReference type="PROSITE" id="PS50878"/>
    </source>
</evidence>
<dbReference type="Pfam" id="PF00078">
    <property type="entry name" value="RVT_1"/>
    <property type="match status" value="1"/>
</dbReference>
<evidence type="ECO:0000313" key="14">
    <source>
        <dbReference type="Proteomes" id="UP000823941"/>
    </source>
</evidence>
<dbReference type="SUPFAM" id="SSF56672">
    <property type="entry name" value="DNA/RNA polymerases"/>
    <property type="match status" value="1"/>
</dbReference>
<evidence type="ECO:0000256" key="6">
    <source>
        <dbReference type="ARBA" id="ARBA00022801"/>
    </source>
</evidence>
<evidence type="ECO:0000259" key="12">
    <source>
        <dbReference type="PROSITE" id="PS50994"/>
    </source>
</evidence>
<dbReference type="SUPFAM" id="SSF53098">
    <property type="entry name" value="Ribonuclease H-like"/>
    <property type="match status" value="1"/>
</dbReference>
<keyword evidence="6" id="KW-0378">Hydrolase</keyword>
<evidence type="ECO:0000256" key="2">
    <source>
        <dbReference type="ARBA" id="ARBA00022679"/>
    </source>
</evidence>
<dbReference type="PROSITE" id="PS50158">
    <property type="entry name" value="ZF_CCHC"/>
    <property type="match status" value="1"/>
</dbReference>
<dbReference type="Gene3D" id="3.30.420.10">
    <property type="entry name" value="Ribonuclease H-like superfamily/Ribonuclease H"/>
    <property type="match status" value="1"/>
</dbReference>
<dbReference type="EC" id="2.7.7.49" evidence="1"/>
<reference evidence="13 14" key="1">
    <citation type="submission" date="2021-06" db="EMBL/GenBank/DDBJ databases">
        <title>A haploid diamondback moth (Plutella xylostella L.) genome assembly resolves 31 chromosomes and identifies a diamide resistance mutation.</title>
        <authorList>
            <person name="Ward C.M."/>
            <person name="Perry K.D."/>
            <person name="Baker G."/>
            <person name="Powis K."/>
            <person name="Heckel D.G."/>
            <person name="Baxter S.W."/>
        </authorList>
    </citation>
    <scope>NUCLEOTIDE SEQUENCE [LARGE SCALE GENOMIC DNA]</scope>
    <source>
        <strain evidence="13 14">LV</strain>
        <tissue evidence="13">Single pupa</tissue>
    </source>
</reference>
<evidence type="ECO:0000256" key="4">
    <source>
        <dbReference type="ARBA" id="ARBA00022722"/>
    </source>
</evidence>
<dbReference type="Pfam" id="PF00665">
    <property type="entry name" value="rve"/>
    <property type="match status" value="1"/>
</dbReference>
<dbReference type="InterPro" id="IPR050951">
    <property type="entry name" value="Retrovirus_Pol_polyprotein"/>
</dbReference>
<dbReference type="Pfam" id="PF17921">
    <property type="entry name" value="Integrase_H2C2"/>
    <property type="match status" value="1"/>
</dbReference>
<evidence type="ECO:0000256" key="1">
    <source>
        <dbReference type="ARBA" id="ARBA00012493"/>
    </source>
</evidence>
<dbReference type="SMART" id="SM00343">
    <property type="entry name" value="ZnF_C2HC"/>
    <property type="match status" value="2"/>
</dbReference>
<dbReference type="InterPro" id="IPR001878">
    <property type="entry name" value="Znf_CCHC"/>
</dbReference>
<dbReference type="InterPro" id="IPR001584">
    <property type="entry name" value="Integrase_cat-core"/>
</dbReference>
<evidence type="ECO:0000259" key="10">
    <source>
        <dbReference type="PROSITE" id="PS50158"/>
    </source>
</evidence>
<dbReference type="InterPro" id="IPR021109">
    <property type="entry name" value="Peptidase_aspartic_dom_sf"/>
</dbReference>
<evidence type="ECO:0000256" key="9">
    <source>
        <dbReference type="SAM" id="MobiDB-lite"/>
    </source>
</evidence>
<dbReference type="PROSITE" id="PS50878">
    <property type="entry name" value="RT_POL"/>
    <property type="match status" value="1"/>
</dbReference>
<dbReference type="InterPro" id="IPR012337">
    <property type="entry name" value="RNaseH-like_sf"/>
</dbReference>
<organism evidence="13 14">
    <name type="scientific">Plutella xylostella</name>
    <name type="common">Diamondback moth</name>
    <name type="synonym">Plutella maculipennis</name>
    <dbReference type="NCBI Taxonomy" id="51655"/>
    <lineage>
        <taxon>Eukaryota</taxon>
        <taxon>Metazoa</taxon>
        <taxon>Ecdysozoa</taxon>
        <taxon>Arthropoda</taxon>
        <taxon>Hexapoda</taxon>
        <taxon>Insecta</taxon>
        <taxon>Pterygota</taxon>
        <taxon>Neoptera</taxon>
        <taxon>Endopterygota</taxon>
        <taxon>Lepidoptera</taxon>
        <taxon>Glossata</taxon>
        <taxon>Ditrysia</taxon>
        <taxon>Yponomeutoidea</taxon>
        <taxon>Plutellidae</taxon>
        <taxon>Plutella</taxon>
    </lineage>
</organism>
<dbReference type="Gene3D" id="2.40.70.10">
    <property type="entry name" value="Acid Proteases"/>
    <property type="match status" value="1"/>
</dbReference>
<feature type="domain" description="CCHC-type" evidence="10">
    <location>
        <begin position="235"/>
        <end position="249"/>
    </location>
</feature>
<keyword evidence="14" id="KW-1185">Reference proteome</keyword>
<dbReference type="InterPro" id="IPR000477">
    <property type="entry name" value="RT_dom"/>
</dbReference>
<dbReference type="InterPro" id="IPR041373">
    <property type="entry name" value="RT_RNaseH"/>
</dbReference>
<evidence type="ECO:0000256" key="3">
    <source>
        <dbReference type="ARBA" id="ARBA00022695"/>
    </source>
</evidence>
<dbReference type="InterPro" id="IPR043128">
    <property type="entry name" value="Rev_trsase/Diguanyl_cyclase"/>
</dbReference>
<dbReference type="CDD" id="cd09274">
    <property type="entry name" value="RNase_HI_RT_Ty3"/>
    <property type="match status" value="1"/>
</dbReference>
<dbReference type="SUPFAM" id="SSF50630">
    <property type="entry name" value="Acid proteases"/>
    <property type="match status" value="1"/>
</dbReference>
<dbReference type="Gene3D" id="1.10.340.70">
    <property type="match status" value="1"/>
</dbReference>
<keyword evidence="4" id="KW-0540">Nuclease</keyword>
<evidence type="ECO:0000313" key="13">
    <source>
        <dbReference type="EMBL" id="KAG7308938.1"/>
    </source>
</evidence>
<keyword evidence="5" id="KW-0255">Endonuclease</keyword>
<dbReference type="PANTHER" id="PTHR37984">
    <property type="entry name" value="PROTEIN CBG26694"/>
    <property type="match status" value="1"/>
</dbReference>
<feature type="domain" description="Reverse transcriptase" evidence="11">
    <location>
        <begin position="459"/>
        <end position="637"/>
    </location>
</feature>
<feature type="compositionally biased region" description="Low complexity" evidence="9">
    <location>
        <begin position="1290"/>
        <end position="1301"/>
    </location>
</feature>
<gene>
    <name evidence="13" type="ORF">JYU34_006209</name>
</gene>
<keyword evidence="8" id="KW-0862">Zinc</keyword>
<proteinExistence type="predicted"/>
<feature type="region of interest" description="Disordered" evidence="9">
    <location>
        <begin position="1289"/>
        <end position="1373"/>
    </location>
</feature>
<dbReference type="EMBL" id="JAHIBW010000008">
    <property type="protein sequence ID" value="KAG7308938.1"/>
    <property type="molecule type" value="Genomic_DNA"/>
</dbReference>
<evidence type="ECO:0000256" key="5">
    <source>
        <dbReference type="ARBA" id="ARBA00022759"/>
    </source>
</evidence>